<dbReference type="GO" id="GO:0006396">
    <property type="term" value="P:RNA processing"/>
    <property type="evidence" value="ECO:0007669"/>
    <property type="project" value="TreeGrafter"/>
</dbReference>
<gene>
    <name evidence="4" type="ORF">A0J61_01880</name>
</gene>
<dbReference type="Gene3D" id="1.25.40.10">
    <property type="entry name" value="Tetratricopeptide repeat domain"/>
    <property type="match status" value="6"/>
</dbReference>
<dbReference type="PANTHER" id="PTHR47934">
    <property type="entry name" value="PENTATRICOPEPTIDE REPEAT-CONTAINING PROTEIN PET309, MITOCHONDRIAL"/>
    <property type="match status" value="1"/>
</dbReference>
<dbReference type="InterPro" id="IPR051114">
    <property type="entry name" value="Mito_RNA_Proc_CCM1"/>
</dbReference>
<sequence length="1027" mass="117588">MLSSTIANSCKQSRRCHCKSFVTPLWLDLSPQRRFVATSKPHKKTTRHHWKGPLLSNTRALTIETESAAATKAKPTTDKDNYDSILSVALDQSKVSTAQSMLENTFSLLRKGNAELAWECYSDLTYRGIQKYISRDQYKQLIKLFNHTKAGHEQGLNYVLTLVEDMKQLGYQIGRREKLLVMRLLGRNGNLSAMETIFKDLSREQLLVVTDLNAAQKPYNIMLSCYQDHADTIGYNQLAQKSMEIYGDMLDHNLQPSSSTTALLIENIRMSNRSDEMVENVWDWVWTKIGMNVGGKTKQLDPMLYQAMVVYFSCAGRPEYALEINDIMTKKKVPRTTRMMTALIHKVGRAGHIDRAMDLLNEMTIVDGLMPNLTTLNALIDVHAHKKPKPDVAGAHRIFNMLCEMGFEPDIVTFGTMIDMYAKQGDMKNIRSIYSTMTKKHGIAPNPYICSSIIECCAILNDRKSMSDVLALLKKQVGHRGRSMREAYNLTFRYLVQGGHIQNAIVLLDMMSKENMGLEPKTFTPLLSYFAKQGDTINALKVASMMHQANVKPNKITYAILLEAYAKSGDVEGTENIFNVYKQNYHPTTYTYNALLYAYTKKNDADKLLDTYKRMFKSHVPANEITYGILMYFYSRRNEVPAVEALLDTMDSNNINPGVICRTILMQTYFESGRIEDAQQVIERMIEDGIEPTDVSWGVLIQNSVKHNQIDFAESVLQRILDQHQNQTLNILKDTTNITQSTYEKSVPETLEDVLNRQRKPPQKTISPYLFTPIIHAHIKTSNFQQARQTFNRMIEHNVPISLPTYVTMMTLYEKENNFNAVEKMWQALNQPDNKDQVVKDIDPLVPIIPVSKKTYNYFNLLVLNEDETGETEVRQPVAQQASPFALSIYLDSLAKQERHQEIELLWTDLAQKDYQFDEHNWNRYIVSLIKDGKLDKACTIVSDQFLKPNNTIEDTNERPLSIQKVVRKRDDIFASNDNQLHTRTCASFADAFQIAGAENMGELRLRSTVTEKIKDHLFKMVKHVEL</sequence>
<dbReference type="PROSITE" id="PS51375">
    <property type="entry name" value="PPR"/>
    <property type="match status" value="5"/>
</dbReference>
<dbReference type="GO" id="GO:0007005">
    <property type="term" value="P:mitochondrion organization"/>
    <property type="evidence" value="ECO:0007669"/>
    <property type="project" value="TreeGrafter"/>
</dbReference>
<dbReference type="GO" id="GO:0005739">
    <property type="term" value="C:mitochondrion"/>
    <property type="evidence" value="ECO:0007669"/>
    <property type="project" value="TreeGrafter"/>
</dbReference>
<feature type="repeat" description="PPR" evidence="2">
    <location>
        <begin position="410"/>
        <end position="445"/>
    </location>
</feature>
<dbReference type="OrthoDB" id="185373at2759"/>
<keyword evidence="5" id="KW-1185">Reference proteome</keyword>
<name>A0A1C7NNM6_9FUNG</name>
<keyword evidence="1" id="KW-0677">Repeat</keyword>
<dbReference type="Pfam" id="PF17177">
    <property type="entry name" value="PPR_long"/>
    <property type="match status" value="2"/>
</dbReference>
<dbReference type="STRING" id="101091.A0A1C7NNM6"/>
<feature type="repeat" description="PPR" evidence="2">
    <location>
        <begin position="588"/>
        <end position="622"/>
    </location>
</feature>
<dbReference type="InParanoid" id="A0A1C7NNM6"/>
<evidence type="ECO:0000259" key="3">
    <source>
        <dbReference type="Pfam" id="PF17177"/>
    </source>
</evidence>
<protein>
    <recommendedName>
        <fullName evidence="3">PROP1-like PPR domain-containing protein</fullName>
    </recommendedName>
</protein>
<evidence type="ECO:0000313" key="4">
    <source>
        <dbReference type="EMBL" id="OBZ90066.1"/>
    </source>
</evidence>
<dbReference type="InterPro" id="IPR011990">
    <property type="entry name" value="TPR-like_helical_dom_sf"/>
</dbReference>
<evidence type="ECO:0000313" key="5">
    <source>
        <dbReference type="Proteomes" id="UP000093000"/>
    </source>
</evidence>
<evidence type="ECO:0000256" key="2">
    <source>
        <dbReference type="PROSITE-ProRule" id="PRU00708"/>
    </source>
</evidence>
<dbReference type="NCBIfam" id="TIGR00756">
    <property type="entry name" value="PPR"/>
    <property type="match status" value="3"/>
</dbReference>
<proteinExistence type="predicted"/>
<dbReference type="EMBL" id="LUGH01000065">
    <property type="protein sequence ID" value="OBZ90066.1"/>
    <property type="molecule type" value="Genomic_DNA"/>
</dbReference>
<feature type="repeat" description="PPR" evidence="2">
    <location>
        <begin position="658"/>
        <end position="692"/>
    </location>
</feature>
<feature type="domain" description="PROP1-like PPR" evidence="3">
    <location>
        <begin position="416"/>
        <end position="572"/>
    </location>
</feature>
<accession>A0A1C7NNM6</accession>
<dbReference type="InterPro" id="IPR002885">
    <property type="entry name" value="PPR_rpt"/>
</dbReference>
<dbReference type="AlphaFoldDB" id="A0A1C7NNM6"/>
<dbReference type="Pfam" id="PF01535">
    <property type="entry name" value="PPR"/>
    <property type="match status" value="1"/>
</dbReference>
<evidence type="ECO:0000256" key="1">
    <source>
        <dbReference type="ARBA" id="ARBA00022737"/>
    </source>
</evidence>
<dbReference type="Proteomes" id="UP000093000">
    <property type="component" value="Unassembled WGS sequence"/>
</dbReference>
<feature type="repeat" description="PPR" evidence="2">
    <location>
        <begin position="519"/>
        <end position="553"/>
    </location>
</feature>
<dbReference type="PANTHER" id="PTHR47934:SF6">
    <property type="entry name" value="MITOCHONDRIAL GROUP I INTRON SPLICING FACTOR CCM1-RELATED"/>
    <property type="match status" value="1"/>
</dbReference>
<dbReference type="GO" id="GO:0003729">
    <property type="term" value="F:mRNA binding"/>
    <property type="evidence" value="ECO:0007669"/>
    <property type="project" value="TreeGrafter"/>
</dbReference>
<organism evidence="4 5">
    <name type="scientific">Choanephora cucurbitarum</name>
    <dbReference type="NCBI Taxonomy" id="101091"/>
    <lineage>
        <taxon>Eukaryota</taxon>
        <taxon>Fungi</taxon>
        <taxon>Fungi incertae sedis</taxon>
        <taxon>Mucoromycota</taxon>
        <taxon>Mucoromycotina</taxon>
        <taxon>Mucoromycetes</taxon>
        <taxon>Mucorales</taxon>
        <taxon>Mucorineae</taxon>
        <taxon>Choanephoraceae</taxon>
        <taxon>Choanephoroideae</taxon>
        <taxon>Choanephora</taxon>
    </lineage>
</organism>
<reference evidence="4 5" key="1">
    <citation type="submission" date="2016-03" db="EMBL/GenBank/DDBJ databases">
        <title>Choanephora cucurbitarum.</title>
        <authorList>
            <person name="Min B."/>
            <person name="Park H."/>
            <person name="Park J.-H."/>
            <person name="Shin H.-D."/>
            <person name="Choi I.-G."/>
        </authorList>
    </citation>
    <scope>NUCLEOTIDE SEQUENCE [LARGE SCALE GENOMIC DNA]</scope>
    <source>
        <strain evidence="4 5">KUS-F28377</strain>
    </source>
</reference>
<comment type="caution">
    <text evidence="4">The sequence shown here is derived from an EMBL/GenBank/DDBJ whole genome shotgun (WGS) entry which is preliminary data.</text>
</comment>
<feature type="repeat" description="PPR" evidence="2">
    <location>
        <begin position="623"/>
        <end position="657"/>
    </location>
</feature>
<feature type="domain" description="PROP1-like PPR" evidence="3">
    <location>
        <begin position="588"/>
        <end position="722"/>
    </location>
</feature>
<dbReference type="InterPro" id="IPR033443">
    <property type="entry name" value="PROP1-like_PPR_dom"/>
</dbReference>